<keyword evidence="6 8" id="KW-0732">Signal</keyword>
<keyword evidence="10" id="KW-1185">Reference proteome</keyword>
<comment type="subcellular location">
    <subcellularLocation>
        <location evidence="1">Secreted</location>
    </subcellularLocation>
</comment>
<dbReference type="PANTHER" id="PTHR20968:SF0">
    <property type="entry name" value="RELAXIN-3"/>
    <property type="match status" value="1"/>
</dbReference>
<proteinExistence type="predicted"/>
<dbReference type="SUPFAM" id="SSF56994">
    <property type="entry name" value="Insulin-like"/>
    <property type="match status" value="1"/>
</dbReference>
<keyword evidence="3" id="KW-0964">Secreted</keyword>
<keyword evidence="4" id="KW-0165">Cleavage on pair of basic residues</keyword>
<evidence type="ECO:0000256" key="1">
    <source>
        <dbReference type="ARBA" id="ARBA00004613"/>
    </source>
</evidence>
<dbReference type="OrthoDB" id="10056949at2759"/>
<dbReference type="InterPro" id="IPR036438">
    <property type="entry name" value="Insulin-like_sf"/>
</dbReference>
<dbReference type="EMBL" id="JAACNH010000006">
    <property type="protein sequence ID" value="KAG8441457.1"/>
    <property type="molecule type" value="Genomic_DNA"/>
</dbReference>
<comment type="caution">
    <text evidence="9">The sequence shown here is derived from an EMBL/GenBank/DDBJ whole genome shotgun (WGS) entry which is preliminary data.</text>
</comment>
<dbReference type="GO" id="GO:0005576">
    <property type="term" value="C:extracellular region"/>
    <property type="evidence" value="ECO:0007669"/>
    <property type="project" value="UniProtKB-SubCell"/>
</dbReference>
<evidence type="ECO:0000256" key="4">
    <source>
        <dbReference type="ARBA" id="ARBA00022685"/>
    </source>
</evidence>
<evidence type="ECO:0000313" key="10">
    <source>
        <dbReference type="Proteomes" id="UP000812440"/>
    </source>
</evidence>
<gene>
    <name evidence="9" type="ORF">GDO86_006992</name>
</gene>
<reference evidence="9" key="1">
    <citation type="thesis" date="2020" institute="ProQuest LLC" country="789 East Eisenhower Parkway, Ann Arbor, MI, USA">
        <title>Comparative Genomics and Chromosome Evolution.</title>
        <authorList>
            <person name="Mudd A.B."/>
        </authorList>
    </citation>
    <scope>NUCLEOTIDE SEQUENCE</scope>
    <source>
        <strain evidence="9">Female2</strain>
        <tissue evidence="9">Blood</tissue>
    </source>
</reference>
<comment type="subunit">
    <text evidence="2">Heterodimer of a B chain and an A chain linked by two disulfide bonds.</text>
</comment>
<dbReference type="AlphaFoldDB" id="A0A8T2JD16"/>
<evidence type="ECO:0000313" key="9">
    <source>
        <dbReference type="EMBL" id="KAG8441457.1"/>
    </source>
</evidence>
<evidence type="ECO:0000256" key="2">
    <source>
        <dbReference type="ARBA" id="ARBA00011207"/>
    </source>
</evidence>
<feature type="chain" id="PRO_5035869476" evidence="8">
    <location>
        <begin position="24"/>
        <end position="84"/>
    </location>
</feature>
<dbReference type="GO" id="GO:0005179">
    <property type="term" value="F:hormone activity"/>
    <property type="evidence" value="ECO:0007669"/>
    <property type="project" value="UniProtKB-KW"/>
</dbReference>
<accession>A0A8T2JD16</accession>
<dbReference type="PANTHER" id="PTHR20968">
    <property type="entry name" value="ILGF DOMAIN-CONTAINING PROTEIN"/>
    <property type="match status" value="1"/>
</dbReference>
<dbReference type="GO" id="GO:0001664">
    <property type="term" value="F:G protein-coupled receptor binding"/>
    <property type="evidence" value="ECO:0007669"/>
    <property type="project" value="TreeGrafter"/>
</dbReference>
<organism evidence="9 10">
    <name type="scientific">Hymenochirus boettgeri</name>
    <name type="common">Congo dwarf clawed frog</name>
    <dbReference type="NCBI Taxonomy" id="247094"/>
    <lineage>
        <taxon>Eukaryota</taxon>
        <taxon>Metazoa</taxon>
        <taxon>Chordata</taxon>
        <taxon>Craniata</taxon>
        <taxon>Vertebrata</taxon>
        <taxon>Euteleostomi</taxon>
        <taxon>Amphibia</taxon>
        <taxon>Batrachia</taxon>
        <taxon>Anura</taxon>
        <taxon>Pipoidea</taxon>
        <taxon>Pipidae</taxon>
        <taxon>Pipinae</taxon>
        <taxon>Hymenochirus</taxon>
    </lineage>
</organism>
<dbReference type="CDD" id="cd04365">
    <property type="entry name" value="IlGF_relaxin_like"/>
    <property type="match status" value="1"/>
</dbReference>
<feature type="signal peptide" evidence="8">
    <location>
        <begin position="1"/>
        <end position="23"/>
    </location>
</feature>
<evidence type="ECO:0000256" key="7">
    <source>
        <dbReference type="ARBA" id="ARBA00023157"/>
    </source>
</evidence>
<dbReference type="Proteomes" id="UP000812440">
    <property type="component" value="Chromosome 3"/>
</dbReference>
<name>A0A8T2JD16_9PIPI</name>
<evidence type="ECO:0000256" key="8">
    <source>
        <dbReference type="SAM" id="SignalP"/>
    </source>
</evidence>
<keyword evidence="7" id="KW-1015">Disulfide bond</keyword>
<sequence length="84" mass="9332">MQRMAPSLLVILWLLAWHSGAQANSRVPTFGVKLCGREFIRAVIFTCGGSRWRRNDVLQTLSSKSFGALSSRDLLGRLPDIIST</sequence>
<dbReference type="InterPro" id="IPR051777">
    <property type="entry name" value="Insulin-like_neuro_ligands"/>
</dbReference>
<protein>
    <submittedName>
        <fullName evidence="9">Uncharacterized protein</fullName>
    </submittedName>
</protein>
<evidence type="ECO:0000256" key="5">
    <source>
        <dbReference type="ARBA" id="ARBA00022702"/>
    </source>
</evidence>
<evidence type="ECO:0000256" key="3">
    <source>
        <dbReference type="ARBA" id="ARBA00022525"/>
    </source>
</evidence>
<evidence type="ECO:0000256" key="6">
    <source>
        <dbReference type="ARBA" id="ARBA00022729"/>
    </source>
</evidence>
<keyword evidence="5" id="KW-0372">Hormone</keyword>